<dbReference type="OrthoDB" id="16464at2759"/>
<proteinExistence type="predicted"/>
<keyword evidence="3" id="KW-1185">Reference proteome</keyword>
<accession>A0A4C1ZAR7</accession>
<dbReference type="EMBL" id="BGZK01001633">
    <property type="protein sequence ID" value="GBP83685.1"/>
    <property type="molecule type" value="Genomic_DNA"/>
</dbReference>
<evidence type="ECO:0000313" key="2">
    <source>
        <dbReference type="EMBL" id="GBP83685.1"/>
    </source>
</evidence>
<feature type="region of interest" description="Disordered" evidence="1">
    <location>
        <begin position="1"/>
        <end position="110"/>
    </location>
</feature>
<name>A0A4C1ZAR7_EUMVA</name>
<dbReference type="Proteomes" id="UP000299102">
    <property type="component" value="Unassembled WGS sequence"/>
</dbReference>
<organism evidence="2 3">
    <name type="scientific">Eumeta variegata</name>
    <name type="common">Bagworm moth</name>
    <name type="synonym">Eumeta japonica</name>
    <dbReference type="NCBI Taxonomy" id="151549"/>
    <lineage>
        <taxon>Eukaryota</taxon>
        <taxon>Metazoa</taxon>
        <taxon>Ecdysozoa</taxon>
        <taxon>Arthropoda</taxon>
        <taxon>Hexapoda</taxon>
        <taxon>Insecta</taxon>
        <taxon>Pterygota</taxon>
        <taxon>Neoptera</taxon>
        <taxon>Endopterygota</taxon>
        <taxon>Lepidoptera</taxon>
        <taxon>Glossata</taxon>
        <taxon>Ditrysia</taxon>
        <taxon>Tineoidea</taxon>
        <taxon>Psychidae</taxon>
        <taxon>Oiketicinae</taxon>
        <taxon>Eumeta</taxon>
    </lineage>
</organism>
<feature type="compositionally biased region" description="Basic and acidic residues" evidence="1">
    <location>
        <begin position="33"/>
        <end position="51"/>
    </location>
</feature>
<dbReference type="AlphaFoldDB" id="A0A4C1ZAR7"/>
<feature type="compositionally biased region" description="Polar residues" evidence="1">
    <location>
        <begin position="52"/>
        <end position="92"/>
    </location>
</feature>
<protein>
    <submittedName>
        <fullName evidence="2">Uncharacterized protein</fullName>
    </submittedName>
</protein>
<feature type="compositionally biased region" description="Polar residues" evidence="1">
    <location>
        <begin position="14"/>
        <end position="25"/>
    </location>
</feature>
<comment type="caution">
    <text evidence="2">The sequence shown here is derived from an EMBL/GenBank/DDBJ whole genome shotgun (WGS) entry which is preliminary data.</text>
</comment>
<reference evidence="2 3" key="1">
    <citation type="journal article" date="2019" name="Commun. Biol.">
        <title>The bagworm genome reveals a unique fibroin gene that provides high tensile strength.</title>
        <authorList>
            <person name="Kono N."/>
            <person name="Nakamura H."/>
            <person name="Ohtoshi R."/>
            <person name="Tomita M."/>
            <person name="Numata K."/>
            <person name="Arakawa K."/>
        </authorList>
    </citation>
    <scope>NUCLEOTIDE SEQUENCE [LARGE SCALE GENOMIC DNA]</scope>
</reference>
<evidence type="ECO:0000313" key="3">
    <source>
        <dbReference type="Proteomes" id="UP000299102"/>
    </source>
</evidence>
<sequence length="110" mass="12397">MDRTHDKGQKNKIDTSNNRMATTGWNKKKREKAHPQEIADSHIHQDVRSVKTTDTISLSGPLSCNDQRATKSSLKQPQTTTNGHACQMSQTNHHQHHPNSYRQASNNGDL</sequence>
<feature type="compositionally biased region" description="Basic and acidic residues" evidence="1">
    <location>
        <begin position="1"/>
        <end position="13"/>
    </location>
</feature>
<feature type="compositionally biased region" description="Polar residues" evidence="1">
    <location>
        <begin position="100"/>
        <end position="110"/>
    </location>
</feature>
<evidence type="ECO:0000256" key="1">
    <source>
        <dbReference type="SAM" id="MobiDB-lite"/>
    </source>
</evidence>
<gene>
    <name evidence="2" type="ORF">EVAR_57085_1</name>
</gene>